<dbReference type="PROSITE" id="PS50249">
    <property type="entry name" value="MPN"/>
    <property type="match status" value="1"/>
</dbReference>
<proteinExistence type="inferred from homology"/>
<comment type="caution">
    <text evidence="15">The sequence shown here is derived from an EMBL/GenBank/DDBJ whole genome shotgun (WGS) entry which is preliminary data.</text>
</comment>
<reference evidence="15" key="2">
    <citation type="submission" date="2023-06" db="EMBL/GenBank/DDBJ databases">
        <authorList>
            <person name="Swenson N.G."/>
            <person name="Wegrzyn J.L."/>
            <person name="Mcevoy S.L."/>
        </authorList>
    </citation>
    <scope>NUCLEOTIDE SEQUENCE</scope>
    <source>
        <strain evidence="15">NS2018</strain>
        <tissue evidence="15">Leaf</tissue>
    </source>
</reference>
<reference evidence="15" key="1">
    <citation type="journal article" date="2022" name="Plant J.">
        <title>Strategies of tolerance reflected in two North American maple genomes.</title>
        <authorList>
            <person name="McEvoy S.L."/>
            <person name="Sezen U.U."/>
            <person name="Trouern-Trend A."/>
            <person name="McMahon S.M."/>
            <person name="Schaberg P.G."/>
            <person name="Yang J."/>
            <person name="Wegrzyn J.L."/>
            <person name="Swenson N.G."/>
        </authorList>
    </citation>
    <scope>NUCLEOTIDE SEQUENCE</scope>
    <source>
        <strain evidence="15">NS2018</strain>
    </source>
</reference>
<evidence type="ECO:0000256" key="13">
    <source>
        <dbReference type="SAM" id="MobiDB-lite"/>
    </source>
</evidence>
<dbReference type="GO" id="GO:0061578">
    <property type="term" value="F:K63-linked deubiquitinase activity"/>
    <property type="evidence" value="ECO:0007669"/>
    <property type="project" value="InterPro"/>
</dbReference>
<dbReference type="GO" id="GO:0071108">
    <property type="term" value="P:protein K48-linked deubiquitination"/>
    <property type="evidence" value="ECO:0007669"/>
    <property type="project" value="TreeGrafter"/>
</dbReference>
<dbReference type="SMART" id="SM00232">
    <property type="entry name" value="JAB_MPN"/>
    <property type="match status" value="1"/>
</dbReference>
<dbReference type="FunFam" id="1.20.58.80:FF:000020">
    <property type="entry name" value="AMSH-like ubiquitin thioesterase 3"/>
    <property type="match status" value="1"/>
</dbReference>
<dbReference type="AlphaFoldDB" id="A0AA39W9J5"/>
<organism evidence="15 16">
    <name type="scientific">Acer saccharum</name>
    <name type="common">Sugar maple</name>
    <dbReference type="NCBI Taxonomy" id="4024"/>
    <lineage>
        <taxon>Eukaryota</taxon>
        <taxon>Viridiplantae</taxon>
        <taxon>Streptophyta</taxon>
        <taxon>Embryophyta</taxon>
        <taxon>Tracheophyta</taxon>
        <taxon>Spermatophyta</taxon>
        <taxon>Magnoliopsida</taxon>
        <taxon>eudicotyledons</taxon>
        <taxon>Gunneridae</taxon>
        <taxon>Pentapetalae</taxon>
        <taxon>rosids</taxon>
        <taxon>malvids</taxon>
        <taxon>Sapindales</taxon>
        <taxon>Sapindaceae</taxon>
        <taxon>Hippocastanoideae</taxon>
        <taxon>Acereae</taxon>
        <taxon>Acer</taxon>
    </lineage>
</organism>
<dbReference type="SUPFAM" id="SSF102712">
    <property type="entry name" value="JAB1/MPN domain"/>
    <property type="match status" value="1"/>
</dbReference>
<comment type="cofactor">
    <cofactor evidence="1">
        <name>Zn(2+)</name>
        <dbReference type="ChEBI" id="CHEBI:29105"/>
    </cofactor>
</comment>
<evidence type="ECO:0000256" key="6">
    <source>
        <dbReference type="ARBA" id="ARBA00022670"/>
    </source>
</evidence>
<gene>
    <name evidence="15" type="ORF">LWI29_035459</name>
</gene>
<evidence type="ECO:0000256" key="12">
    <source>
        <dbReference type="ARBA" id="ARBA00023136"/>
    </source>
</evidence>
<dbReference type="PANTHER" id="PTHR12947">
    <property type="entry name" value="AMSH-LIKE PROTEASE"/>
    <property type="match status" value="1"/>
</dbReference>
<keyword evidence="6" id="KW-0645">Protease</keyword>
<comment type="similarity">
    <text evidence="4">Belongs to the peptidase M67C family.</text>
</comment>
<dbReference type="PANTHER" id="PTHR12947:SF18">
    <property type="entry name" value="AMSH-LIKE UBIQUITIN THIOESTERASE 3"/>
    <property type="match status" value="1"/>
</dbReference>
<keyword evidence="16" id="KW-1185">Reference proteome</keyword>
<dbReference type="GO" id="GO:0005768">
    <property type="term" value="C:endosome"/>
    <property type="evidence" value="ECO:0007669"/>
    <property type="project" value="TreeGrafter"/>
</dbReference>
<keyword evidence="5" id="KW-0963">Cytoplasm</keyword>
<dbReference type="Gene3D" id="3.40.140.10">
    <property type="entry name" value="Cytidine Deaminase, domain 2"/>
    <property type="match status" value="1"/>
</dbReference>
<evidence type="ECO:0000256" key="8">
    <source>
        <dbReference type="ARBA" id="ARBA00022786"/>
    </source>
</evidence>
<dbReference type="CDD" id="cd08066">
    <property type="entry name" value="MPN_AMSH_like"/>
    <property type="match status" value="1"/>
</dbReference>
<evidence type="ECO:0000256" key="5">
    <source>
        <dbReference type="ARBA" id="ARBA00022490"/>
    </source>
</evidence>
<sequence length="856" mass="95534">MRINVNSVAKKFEVDNRIPLRYYYRIANNLLKQASIYREEKNIVDLYIILLRYSSLVSETIPFHRDYQAILPKERASYRKRLIAVLDELESLKPEFDRRVDELNRAHGGAQLLELDGTESTSYGAETSSLEWPAVNKRSYSSVDSKQPSSMAIQSSWRNNNNRTQVLSSNPMQIDKQFQKLSVSIPLPNKETLSRHSFLGPNGLQGQWLGPSAEIKVQYPSNAELTPIDNLSLNKAEEYGSLSTKDGDPGGAISTMESVLSLDDGRWSRPADELCHPIVNEAREDPFQFVGIRQPSPPPVLAKVQDFAPISPSKVADPRPGPAKASPDGELNSNSFQHLHIPVNLMEDFLRLAGANTKKNLETCGILAGSLKNRVFHITTLIIPKQESTSDSCQTLNEEEVFEVQDRLSLFSLGWIHTHPSQTCFMSSVDLHTHYSYQIMLPEAVAIVMAPTDSSSPHGIFHLSDPGGVSVIRNCQQRGFHPHEEPTDGTSIYEHCSHVFMNAKLKYDVVDLRKIYSLTERSRNNSNSITPSSSSSDMSIIKLAGSAVCKRKGPRTRTSRSSSSETIKMIKSKGLPKSGTINQVLEYQPTTAKELKAITPPIDNINVVVGQSTDHEIGDPKRNIEIGLHGSCMDSSNRGGGGGGVIRVLMSEYCKERGSEESSSSNINNIKVCSCCCKKETKSSSHEVVLGPNEWLDCEIKRFQRDQEGEEEEVMNNTASGVVLSSVDGEERQGGGVNDSSDMDMDMDNNKKMMVMEKSGEEIVISSSSSGSRESSSNYDANCLAKNSSAEFDYYHEEYWVDNWDHQQYWADGGVLENCYINTRNQYNNEWEGLWDDQDGDKFLCWLWDDSGVQNN</sequence>
<dbReference type="GO" id="GO:0140492">
    <property type="term" value="F:metal-dependent deubiquitinase activity"/>
    <property type="evidence" value="ECO:0007669"/>
    <property type="project" value="InterPro"/>
</dbReference>
<keyword evidence="8" id="KW-0833">Ubl conjugation pathway</keyword>
<dbReference type="Pfam" id="PF08969">
    <property type="entry name" value="USP8_dimer"/>
    <property type="match status" value="1"/>
</dbReference>
<keyword evidence="10" id="KW-0862">Zinc</keyword>
<dbReference type="InterPro" id="IPR044098">
    <property type="entry name" value="STAMBP/STALP-like_MPN"/>
</dbReference>
<keyword evidence="12" id="KW-0472">Membrane</keyword>
<keyword evidence="9" id="KW-0378">Hydrolase</keyword>
<dbReference type="InterPro" id="IPR000555">
    <property type="entry name" value="JAMM/MPN+_dom"/>
</dbReference>
<accession>A0AA39W9J5</accession>
<evidence type="ECO:0000256" key="11">
    <source>
        <dbReference type="ARBA" id="ARBA00023049"/>
    </source>
</evidence>
<evidence type="ECO:0000313" key="16">
    <source>
        <dbReference type="Proteomes" id="UP001168877"/>
    </source>
</evidence>
<evidence type="ECO:0000256" key="2">
    <source>
        <dbReference type="ARBA" id="ARBA00004170"/>
    </source>
</evidence>
<dbReference type="GO" id="GO:0046872">
    <property type="term" value="F:metal ion binding"/>
    <property type="evidence" value="ECO:0007669"/>
    <property type="project" value="UniProtKB-KW"/>
</dbReference>
<protein>
    <recommendedName>
        <fullName evidence="14">MPN domain-containing protein</fullName>
    </recommendedName>
</protein>
<comment type="subcellular location">
    <subcellularLocation>
        <location evidence="3">Cytoplasm</location>
    </subcellularLocation>
    <subcellularLocation>
        <location evidence="2">Membrane</location>
        <topology evidence="2">Peripheral membrane protein</topology>
    </subcellularLocation>
</comment>
<dbReference type="Proteomes" id="UP001168877">
    <property type="component" value="Unassembled WGS sequence"/>
</dbReference>
<evidence type="ECO:0000256" key="4">
    <source>
        <dbReference type="ARBA" id="ARBA00010981"/>
    </source>
</evidence>
<dbReference type="FunFam" id="3.40.140.10:FF:000024">
    <property type="entry name" value="AMSH-like ubiquitin thioesterase 3"/>
    <property type="match status" value="1"/>
</dbReference>
<dbReference type="EMBL" id="JAUESC010000001">
    <property type="protein sequence ID" value="KAK0608758.1"/>
    <property type="molecule type" value="Genomic_DNA"/>
</dbReference>
<dbReference type="InterPro" id="IPR037518">
    <property type="entry name" value="MPN"/>
</dbReference>
<feature type="domain" description="MPN" evidence="14">
    <location>
        <begin position="339"/>
        <end position="469"/>
    </location>
</feature>
<dbReference type="Pfam" id="PF01398">
    <property type="entry name" value="JAB"/>
    <property type="match status" value="1"/>
</dbReference>
<keyword evidence="7" id="KW-0479">Metal-binding</keyword>
<evidence type="ECO:0000259" key="14">
    <source>
        <dbReference type="PROSITE" id="PS50249"/>
    </source>
</evidence>
<dbReference type="GO" id="GO:0006508">
    <property type="term" value="P:proteolysis"/>
    <property type="evidence" value="ECO:0007669"/>
    <property type="project" value="UniProtKB-KW"/>
</dbReference>
<dbReference type="Gene3D" id="1.20.58.80">
    <property type="entry name" value="Phosphotransferase system, lactose/cellobiose-type IIA subunit"/>
    <property type="match status" value="1"/>
</dbReference>
<evidence type="ECO:0000256" key="3">
    <source>
        <dbReference type="ARBA" id="ARBA00004496"/>
    </source>
</evidence>
<name>A0AA39W9J5_ACESA</name>
<keyword evidence="11" id="KW-0482">Metalloprotease</keyword>
<dbReference type="GO" id="GO:0016020">
    <property type="term" value="C:membrane"/>
    <property type="evidence" value="ECO:0007669"/>
    <property type="project" value="UniProtKB-SubCell"/>
</dbReference>
<evidence type="ECO:0000256" key="10">
    <source>
        <dbReference type="ARBA" id="ARBA00022833"/>
    </source>
</evidence>
<evidence type="ECO:0000256" key="7">
    <source>
        <dbReference type="ARBA" id="ARBA00022723"/>
    </source>
</evidence>
<dbReference type="InterPro" id="IPR015063">
    <property type="entry name" value="USP8_dimer"/>
</dbReference>
<evidence type="ECO:0000256" key="1">
    <source>
        <dbReference type="ARBA" id="ARBA00001947"/>
    </source>
</evidence>
<feature type="region of interest" description="Disordered" evidence="13">
    <location>
        <begin position="311"/>
        <end position="333"/>
    </location>
</feature>
<evidence type="ECO:0000313" key="15">
    <source>
        <dbReference type="EMBL" id="KAK0608758.1"/>
    </source>
</evidence>
<evidence type="ECO:0000256" key="9">
    <source>
        <dbReference type="ARBA" id="ARBA00022801"/>
    </source>
</evidence>
<dbReference type="GO" id="GO:0070536">
    <property type="term" value="P:protein K63-linked deubiquitination"/>
    <property type="evidence" value="ECO:0007669"/>
    <property type="project" value="InterPro"/>
</dbReference>